<dbReference type="OrthoDB" id="9764363at2"/>
<sequence length="581" mass="64682">MKFLRNLLASILGFFIATFLIFLFFIAIASIIGAEEEITVKPNSVLELDLSATIKDYAPKDDNPLAEILELTDEKLALNKIINAIENAKTDSNIKGVSIKTTLVNAGIAQTQAIRNKIEEFKESGKFVYAYNDVYSQKNYYLSSVADSLFLNPVGAIDFKGLATEILYYKDFEDKYGVKMEVIRHGKYKSAVEPYLTNKMSDANREQTTSLLKSIWSEITDDISKSRNITTEQLNLIADNANGRNAVMAKNHKLIDAIIYEDEYDEKLALNADKKTNTISLADYINSGKGRISATAKNKIAVIYAQGEIMYAEGNEDIIGQGIINKALRKARKDKNVKAIVLRVNSPGGSALASELIWRELELTKKEKPLVVSMGNVAASGGYYIACNADKILAEPTTITGSIGVFGAIPNFNKLADNIGINAEQVSTNNNPNYSVFEPMDKKFYDVTKEGVEQIYTTFVNRVAVGRNMTFEQVNEIAQGRVWTGKEALKNGLVDKLGNLNDAITVAAELAQIEAYKVRNYPNYKKDLKEAFSFSPFTKASKEDILKEALGNENYQMYNNINQMKKLKGIQARMPYILQIK</sequence>
<comment type="subcellular location">
    <subcellularLocation>
        <location evidence="1">Membrane</location>
    </subcellularLocation>
</comment>
<dbReference type="SUPFAM" id="SSF52096">
    <property type="entry name" value="ClpP/crotonase"/>
    <property type="match status" value="2"/>
</dbReference>
<evidence type="ECO:0000256" key="1">
    <source>
        <dbReference type="ARBA" id="ARBA00004370"/>
    </source>
</evidence>
<evidence type="ECO:0000256" key="7">
    <source>
        <dbReference type="PIRSR" id="PIRSR001217-1"/>
    </source>
</evidence>
<keyword evidence="10" id="KW-1185">Reference proteome</keyword>
<dbReference type="EMBL" id="MAKX01000001">
    <property type="protein sequence ID" value="OCK44058.1"/>
    <property type="molecule type" value="Genomic_DNA"/>
</dbReference>
<evidence type="ECO:0000313" key="9">
    <source>
        <dbReference type="EMBL" id="OCK44058.1"/>
    </source>
</evidence>
<feature type="domain" description="Peptidase S49" evidence="8">
    <location>
        <begin position="121"/>
        <end position="271"/>
    </location>
</feature>
<proteinExistence type="inferred from homology"/>
<dbReference type="PIRSF" id="PIRSF001217">
    <property type="entry name" value="Protease_4_SppA"/>
    <property type="match status" value="1"/>
</dbReference>
<gene>
    <name evidence="9" type="ORF">BA195_05040</name>
</gene>
<dbReference type="GO" id="GO:0006465">
    <property type="term" value="P:signal peptide processing"/>
    <property type="evidence" value="ECO:0007669"/>
    <property type="project" value="InterPro"/>
</dbReference>
<dbReference type="InterPro" id="IPR004634">
    <property type="entry name" value="Pept_S49_pIV"/>
</dbReference>
<dbReference type="NCBIfam" id="TIGR00706">
    <property type="entry name" value="SppA_dom"/>
    <property type="match status" value="1"/>
</dbReference>
<dbReference type="RefSeq" id="WP_068703077.1">
    <property type="nucleotide sequence ID" value="NZ_MAKX01000001.1"/>
</dbReference>
<feature type="domain" description="Peptidase S49" evidence="8">
    <location>
        <begin position="364"/>
        <end position="513"/>
    </location>
</feature>
<dbReference type="Proteomes" id="UP000093186">
    <property type="component" value="Unassembled WGS sequence"/>
</dbReference>
<accession>A0A1B9Y2L8</accession>
<evidence type="ECO:0000256" key="4">
    <source>
        <dbReference type="ARBA" id="ARBA00022801"/>
    </source>
</evidence>
<evidence type="ECO:0000313" key="10">
    <source>
        <dbReference type="Proteomes" id="UP000093186"/>
    </source>
</evidence>
<dbReference type="PANTHER" id="PTHR33209:SF1">
    <property type="entry name" value="PEPTIDASE S49 DOMAIN-CONTAINING PROTEIN"/>
    <property type="match status" value="1"/>
</dbReference>
<protein>
    <submittedName>
        <fullName evidence="9">Signal peptide peptidase SppA</fullName>
    </submittedName>
</protein>
<keyword evidence="3" id="KW-0645">Protease</keyword>
<organism evidence="9 10">
    <name type="scientific">Tenacibaculum soleae</name>
    <dbReference type="NCBI Taxonomy" id="447689"/>
    <lineage>
        <taxon>Bacteria</taxon>
        <taxon>Pseudomonadati</taxon>
        <taxon>Bacteroidota</taxon>
        <taxon>Flavobacteriia</taxon>
        <taxon>Flavobacteriales</taxon>
        <taxon>Flavobacteriaceae</taxon>
        <taxon>Tenacibaculum</taxon>
    </lineage>
</organism>
<dbReference type="GO" id="GO:0008236">
    <property type="term" value="F:serine-type peptidase activity"/>
    <property type="evidence" value="ECO:0007669"/>
    <property type="project" value="UniProtKB-KW"/>
</dbReference>
<dbReference type="NCBIfam" id="TIGR00705">
    <property type="entry name" value="SppA_67K"/>
    <property type="match status" value="1"/>
</dbReference>
<dbReference type="CDD" id="cd07023">
    <property type="entry name" value="S49_Sppa_N_C"/>
    <property type="match status" value="1"/>
</dbReference>
<feature type="active site" description="Proton donor/acceptor" evidence="7">
    <location>
        <position position="189"/>
    </location>
</feature>
<dbReference type="GO" id="GO:0016020">
    <property type="term" value="C:membrane"/>
    <property type="evidence" value="ECO:0007669"/>
    <property type="project" value="UniProtKB-SubCell"/>
</dbReference>
<dbReference type="STRING" id="447689.BA195_05040"/>
<reference evidence="9 10" key="1">
    <citation type="submission" date="2016-06" db="EMBL/GenBank/DDBJ databases">
        <title>Draft Genome Sequence of Tenacibaculum soleae UCD-KL19.</title>
        <authorList>
            <person name="Eisen J.A."/>
            <person name="Coil D.A."/>
            <person name="Lujan K.M."/>
        </authorList>
    </citation>
    <scope>NUCLEOTIDE SEQUENCE [LARGE SCALE GENOMIC DNA]</scope>
    <source>
        <strain evidence="9 10">UCD-KL19</strain>
    </source>
</reference>
<dbReference type="InterPro" id="IPR002142">
    <property type="entry name" value="Peptidase_S49"/>
</dbReference>
<keyword evidence="5" id="KW-0720">Serine protease</keyword>
<evidence type="ECO:0000259" key="8">
    <source>
        <dbReference type="Pfam" id="PF01343"/>
    </source>
</evidence>
<keyword evidence="4" id="KW-0378">Hydrolase</keyword>
<name>A0A1B9Y2L8_9FLAO</name>
<dbReference type="InterPro" id="IPR047272">
    <property type="entry name" value="S49_SppA_C"/>
</dbReference>
<evidence type="ECO:0000256" key="5">
    <source>
        <dbReference type="ARBA" id="ARBA00022825"/>
    </source>
</evidence>
<comment type="caution">
    <text evidence="9">The sequence shown here is derived from an EMBL/GenBank/DDBJ whole genome shotgun (WGS) entry which is preliminary data.</text>
</comment>
<evidence type="ECO:0000256" key="6">
    <source>
        <dbReference type="ARBA" id="ARBA00023136"/>
    </source>
</evidence>
<dbReference type="InterPro" id="IPR047217">
    <property type="entry name" value="S49_SppA_67K_type_N"/>
</dbReference>
<dbReference type="Pfam" id="PF01343">
    <property type="entry name" value="Peptidase_S49"/>
    <property type="match status" value="2"/>
</dbReference>
<keyword evidence="6" id="KW-0472">Membrane</keyword>
<dbReference type="PANTHER" id="PTHR33209">
    <property type="entry name" value="PROTEASE 4"/>
    <property type="match status" value="1"/>
</dbReference>
<dbReference type="AlphaFoldDB" id="A0A1B9Y2L8"/>
<dbReference type="InterPro" id="IPR029045">
    <property type="entry name" value="ClpP/crotonase-like_dom_sf"/>
</dbReference>
<dbReference type="InterPro" id="IPR004635">
    <property type="entry name" value="Pept_S49_SppA"/>
</dbReference>
<evidence type="ECO:0000256" key="3">
    <source>
        <dbReference type="ARBA" id="ARBA00022670"/>
    </source>
</evidence>
<dbReference type="Gene3D" id="3.90.226.10">
    <property type="entry name" value="2-enoyl-CoA Hydratase, Chain A, domain 1"/>
    <property type="match status" value="4"/>
</dbReference>
<comment type="similarity">
    <text evidence="2">Belongs to the peptidase S49 family.</text>
</comment>
<dbReference type="CDD" id="cd07018">
    <property type="entry name" value="S49_SppA_67K_type"/>
    <property type="match status" value="1"/>
</dbReference>
<evidence type="ECO:0000256" key="2">
    <source>
        <dbReference type="ARBA" id="ARBA00008683"/>
    </source>
</evidence>
<feature type="active site" description="Nucleophile" evidence="7">
    <location>
        <position position="380"/>
    </location>
</feature>